<evidence type="ECO:0000313" key="2">
    <source>
        <dbReference type="EMBL" id="TDL16576.1"/>
    </source>
</evidence>
<dbReference type="SUPFAM" id="SSF75011">
    <property type="entry name" value="3-carboxy-cis,cis-mucoante lactonizing enzyme"/>
    <property type="match status" value="1"/>
</dbReference>
<sequence length="421" mass="42943">MKVSSSLVVASIAFASSLVSASPLATRKASKAKNNTADASNAAGALYFITNEPAGNHVVASAIGTDGKLTFGKAHCTQGRGQHGVTDPDGPDGLFSQGSVKVSAAANALVAVNPGSNTVSMFSINPENPIDMKLIGGPVSSEGEFPMSVALNKNGTMACVLNGGAVNGVMCYSIDQNMGLMAMNNSLRSLGLNQTTPPAGPAGTTSHIVFSEDNTKLIASVKGTPPNDPGFLATWDISPDDGSLSQDFTKATPSQGGLLPFSMTVIPGKNAILATDAGVGFDIFDFSGGNNASSSIVPIEGQKATCWSSFSEKTGNFYLTDIGTATVTEVNVDDNLKGSIVKQYPQTAGSGTIDNDIANVGGNDFMYVLGANATQIDVLSLGAPGQAQGIQTFDIAGPAKAAGVKINPFNLQGMTSFIKKN</sequence>
<evidence type="ECO:0000256" key="1">
    <source>
        <dbReference type="SAM" id="SignalP"/>
    </source>
</evidence>
<dbReference type="EMBL" id="ML170240">
    <property type="protein sequence ID" value="TDL16576.1"/>
    <property type="molecule type" value="Genomic_DNA"/>
</dbReference>
<keyword evidence="3" id="KW-1185">Reference proteome</keyword>
<evidence type="ECO:0000313" key="3">
    <source>
        <dbReference type="Proteomes" id="UP000294933"/>
    </source>
</evidence>
<dbReference type="Gene3D" id="2.130.10.10">
    <property type="entry name" value="YVTN repeat-like/Quinoprotein amine dehydrogenase"/>
    <property type="match status" value="2"/>
</dbReference>
<dbReference type="OrthoDB" id="10006285at2759"/>
<organism evidence="2 3">
    <name type="scientific">Rickenella mellea</name>
    <dbReference type="NCBI Taxonomy" id="50990"/>
    <lineage>
        <taxon>Eukaryota</taxon>
        <taxon>Fungi</taxon>
        <taxon>Dikarya</taxon>
        <taxon>Basidiomycota</taxon>
        <taxon>Agaricomycotina</taxon>
        <taxon>Agaricomycetes</taxon>
        <taxon>Hymenochaetales</taxon>
        <taxon>Rickenellaceae</taxon>
        <taxon>Rickenella</taxon>
    </lineage>
</organism>
<feature type="signal peptide" evidence="1">
    <location>
        <begin position="1"/>
        <end position="21"/>
    </location>
</feature>
<dbReference type="AlphaFoldDB" id="A0A4Y7PNG2"/>
<accession>A0A4Y7PNG2</accession>
<reference evidence="2 3" key="1">
    <citation type="submission" date="2018-06" db="EMBL/GenBank/DDBJ databases">
        <title>A transcriptomic atlas of mushroom development highlights an independent origin of complex multicellularity.</title>
        <authorList>
            <consortium name="DOE Joint Genome Institute"/>
            <person name="Krizsan K."/>
            <person name="Almasi E."/>
            <person name="Merenyi Z."/>
            <person name="Sahu N."/>
            <person name="Viragh M."/>
            <person name="Koszo T."/>
            <person name="Mondo S."/>
            <person name="Kiss B."/>
            <person name="Balint B."/>
            <person name="Kues U."/>
            <person name="Barry K."/>
            <person name="Hegedus J.C."/>
            <person name="Henrissat B."/>
            <person name="Johnson J."/>
            <person name="Lipzen A."/>
            <person name="Ohm R."/>
            <person name="Nagy I."/>
            <person name="Pangilinan J."/>
            <person name="Yan J."/>
            <person name="Xiong Y."/>
            <person name="Grigoriev I.V."/>
            <person name="Hibbett D.S."/>
            <person name="Nagy L.G."/>
        </authorList>
    </citation>
    <scope>NUCLEOTIDE SEQUENCE [LARGE SCALE GENOMIC DNA]</scope>
    <source>
        <strain evidence="2 3">SZMC22713</strain>
    </source>
</reference>
<proteinExistence type="predicted"/>
<name>A0A4Y7PNG2_9AGAM</name>
<dbReference type="STRING" id="50990.A0A4Y7PNG2"/>
<keyword evidence="1" id="KW-0732">Signal</keyword>
<gene>
    <name evidence="2" type="ORF">BD410DRAFT_808023</name>
</gene>
<dbReference type="InterPro" id="IPR015943">
    <property type="entry name" value="WD40/YVTN_repeat-like_dom_sf"/>
</dbReference>
<evidence type="ECO:0008006" key="4">
    <source>
        <dbReference type="Google" id="ProtNLM"/>
    </source>
</evidence>
<dbReference type="Proteomes" id="UP000294933">
    <property type="component" value="Unassembled WGS sequence"/>
</dbReference>
<protein>
    <recommendedName>
        <fullName evidence="4">3-carboxymuconate cyclase</fullName>
    </recommendedName>
</protein>
<feature type="chain" id="PRO_5021304770" description="3-carboxymuconate cyclase" evidence="1">
    <location>
        <begin position="22"/>
        <end position="421"/>
    </location>
</feature>
<dbReference type="VEuPathDB" id="FungiDB:BD410DRAFT_808023"/>